<name>A0ABV2G9X0_9BACL</name>
<dbReference type="InterPro" id="IPR052917">
    <property type="entry name" value="Stress-Dev_Protein"/>
</dbReference>
<dbReference type="PANTHER" id="PTHR34818:SF1">
    <property type="entry name" value="PROTEIN BLI-3"/>
    <property type="match status" value="1"/>
</dbReference>
<gene>
    <name evidence="2" type="ORF">ABID49_000960</name>
</gene>
<dbReference type="SUPFAM" id="SSF50475">
    <property type="entry name" value="FMN-binding split barrel"/>
    <property type="match status" value="1"/>
</dbReference>
<dbReference type="InterPro" id="IPR011576">
    <property type="entry name" value="Pyridox_Oxase_N"/>
</dbReference>
<accession>A0ABV2G9X0</accession>
<organism evidence="2 3">
    <name type="scientific">Bhargavaea ullalensis</name>
    <dbReference type="NCBI Taxonomy" id="1265685"/>
    <lineage>
        <taxon>Bacteria</taxon>
        <taxon>Bacillati</taxon>
        <taxon>Bacillota</taxon>
        <taxon>Bacilli</taxon>
        <taxon>Bacillales</taxon>
        <taxon>Caryophanaceae</taxon>
        <taxon>Bhargavaea</taxon>
    </lineage>
</organism>
<evidence type="ECO:0000313" key="3">
    <source>
        <dbReference type="Proteomes" id="UP001549099"/>
    </source>
</evidence>
<evidence type="ECO:0000313" key="2">
    <source>
        <dbReference type="EMBL" id="MET3575076.1"/>
    </source>
</evidence>
<dbReference type="Pfam" id="PF01243">
    <property type="entry name" value="PNPOx_N"/>
    <property type="match status" value="1"/>
</dbReference>
<comment type="caution">
    <text evidence="2">The sequence shown here is derived from an EMBL/GenBank/DDBJ whole genome shotgun (WGS) entry which is preliminary data.</text>
</comment>
<dbReference type="EMBL" id="JBEPLW010000003">
    <property type="protein sequence ID" value="MET3575076.1"/>
    <property type="molecule type" value="Genomic_DNA"/>
</dbReference>
<evidence type="ECO:0000259" key="1">
    <source>
        <dbReference type="Pfam" id="PF01243"/>
    </source>
</evidence>
<dbReference type="InterPro" id="IPR012349">
    <property type="entry name" value="Split_barrel_FMN-bd"/>
</dbReference>
<sequence length="138" mass="15351">MSAKETAKKILDESMIGTMATVQDGKPFSRYMTFFNDGFTMYTATSKKTDKVDELEANPHTHILIGYDGEGFGDEFLEISGSASVTDDKGLIDKVWNDAMKGWFDGPNDPDLVILKIEPDSMRVMNKKGQPPQDVNFS</sequence>
<proteinExistence type="predicted"/>
<dbReference type="RefSeq" id="WP_354195870.1">
    <property type="nucleotide sequence ID" value="NZ_JBEPLW010000003.1"/>
</dbReference>
<dbReference type="Proteomes" id="UP001549099">
    <property type="component" value="Unassembled WGS sequence"/>
</dbReference>
<protein>
    <submittedName>
        <fullName evidence="2">General stress protein 26</fullName>
    </submittedName>
</protein>
<reference evidence="2 3" key="1">
    <citation type="submission" date="2024-06" db="EMBL/GenBank/DDBJ databases">
        <title>Genomic Encyclopedia of Type Strains, Phase IV (KMG-IV): sequencing the most valuable type-strain genomes for metagenomic binning, comparative biology and taxonomic classification.</title>
        <authorList>
            <person name="Goeker M."/>
        </authorList>
    </citation>
    <scope>NUCLEOTIDE SEQUENCE [LARGE SCALE GENOMIC DNA]</scope>
    <source>
        <strain evidence="2 3">DSM 26128</strain>
    </source>
</reference>
<dbReference type="Gene3D" id="2.30.110.10">
    <property type="entry name" value="Electron Transport, Fmn-binding Protein, Chain A"/>
    <property type="match status" value="1"/>
</dbReference>
<keyword evidence="3" id="KW-1185">Reference proteome</keyword>
<feature type="domain" description="Pyridoxamine 5'-phosphate oxidase N-terminal" evidence="1">
    <location>
        <begin position="4"/>
        <end position="124"/>
    </location>
</feature>
<dbReference type="PANTHER" id="PTHR34818">
    <property type="entry name" value="PROTEIN BLI-3"/>
    <property type="match status" value="1"/>
</dbReference>